<evidence type="ECO:0000256" key="4">
    <source>
        <dbReference type="ARBA" id="ARBA00023136"/>
    </source>
</evidence>
<gene>
    <name evidence="8" type="ORF">N7G274_009669</name>
</gene>
<dbReference type="InterPro" id="IPR049326">
    <property type="entry name" value="Rhodopsin_dom_fungi"/>
</dbReference>
<feature type="transmembrane region" description="Helical" evidence="6">
    <location>
        <begin position="117"/>
        <end position="138"/>
    </location>
</feature>
<dbReference type="InterPro" id="IPR052337">
    <property type="entry name" value="SAT4-like"/>
</dbReference>
<evidence type="ECO:0000256" key="3">
    <source>
        <dbReference type="ARBA" id="ARBA00022989"/>
    </source>
</evidence>
<keyword evidence="2 6" id="KW-0812">Transmembrane</keyword>
<dbReference type="PANTHER" id="PTHR33048:SF160">
    <property type="entry name" value="SAT4 FAMILY MEMBRANE PROTEIN"/>
    <property type="match status" value="1"/>
</dbReference>
<comment type="subcellular location">
    <subcellularLocation>
        <location evidence="1">Membrane</location>
        <topology evidence="1">Multi-pass membrane protein</topology>
    </subcellularLocation>
</comment>
<feature type="transmembrane region" description="Helical" evidence="6">
    <location>
        <begin position="68"/>
        <end position="86"/>
    </location>
</feature>
<comment type="similarity">
    <text evidence="5">Belongs to the SAT4 family.</text>
</comment>
<proteinExistence type="inferred from homology"/>
<feature type="domain" description="Rhodopsin" evidence="7">
    <location>
        <begin position="53"/>
        <end position="289"/>
    </location>
</feature>
<keyword evidence="3 6" id="KW-1133">Transmembrane helix</keyword>
<feature type="transmembrane region" description="Helical" evidence="6">
    <location>
        <begin position="199"/>
        <end position="216"/>
    </location>
</feature>
<evidence type="ECO:0000259" key="7">
    <source>
        <dbReference type="Pfam" id="PF20684"/>
    </source>
</evidence>
<evidence type="ECO:0000256" key="6">
    <source>
        <dbReference type="SAM" id="Phobius"/>
    </source>
</evidence>
<reference evidence="8 9" key="1">
    <citation type="submission" date="2024-09" db="EMBL/GenBank/DDBJ databases">
        <title>Rethinking Asexuality: The Enigmatic Case of Functional Sexual Genes in Lepraria (Stereocaulaceae).</title>
        <authorList>
            <person name="Doellman M."/>
            <person name="Sun Y."/>
            <person name="Barcenas-Pena A."/>
            <person name="Lumbsch H.T."/>
            <person name="Grewe F."/>
        </authorList>
    </citation>
    <scope>NUCLEOTIDE SEQUENCE [LARGE SCALE GENOMIC DNA]</scope>
    <source>
        <strain evidence="8 9">Mercado 3170</strain>
    </source>
</reference>
<feature type="transmembrane region" description="Helical" evidence="6">
    <location>
        <begin position="145"/>
        <end position="169"/>
    </location>
</feature>
<feature type="transmembrane region" description="Helical" evidence="6">
    <location>
        <begin position="228"/>
        <end position="246"/>
    </location>
</feature>
<sequence>MVVTTDPSKVPALAPPPGVHPNFVNPYSLNPAFVATTVLCLLFATLAVTVRLAVNLSGPNKKLRVEDYTSLVSWLGLVWTCLLAVLETRKGLGRHQWDVPIADMKTLLKLNYFTRVYYAPTILAAKLTILLQLMRIFVTTKRGLVFRLIQFLIWSNVCFYIGHLLVIIFQCTPVPKAWNASIGGHCIAKNVGLLASSTINVLSDVLILILPLWTIWHLKMPIQKKVSVSAAFAAGIFAVFAGIMRLDYSVQMNNATDLTFVRLQHGMWTTAEITTAIICASLPLIPKFLSLFRQQHREFTSSASNPRGSISSRRGLRPPLFLSESFIWPDVSKSGVSASGNEDQVEVTGAFVPADMELALANLNASGEAVMDGQRLWYKTIKGEEGIRKTVRIEQTC</sequence>
<dbReference type="EMBL" id="JBEFKJ010000039">
    <property type="protein sequence ID" value="KAL2037557.1"/>
    <property type="molecule type" value="Genomic_DNA"/>
</dbReference>
<feature type="transmembrane region" description="Helical" evidence="6">
    <location>
        <begin position="32"/>
        <end position="56"/>
    </location>
</feature>
<evidence type="ECO:0000256" key="1">
    <source>
        <dbReference type="ARBA" id="ARBA00004141"/>
    </source>
</evidence>
<accession>A0ABR3ZVC4</accession>
<name>A0ABR3ZVC4_9LECA</name>
<organism evidence="8 9">
    <name type="scientific">Stereocaulon virgatum</name>
    <dbReference type="NCBI Taxonomy" id="373712"/>
    <lineage>
        <taxon>Eukaryota</taxon>
        <taxon>Fungi</taxon>
        <taxon>Dikarya</taxon>
        <taxon>Ascomycota</taxon>
        <taxon>Pezizomycotina</taxon>
        <taxon>Lecanoromycetes</taxon>
        <taxon>OSLEUM clade</taxon>
        <taxon>Lecanoromycetidae</taxon>
        <taxon>Lecanorales</taxon>
        <taxon>Lecanorineae</taxon>
        <taxon>Stereocaulaceae</taxon>
        <taxon>Stereocaulon</taxon>
    </lineage>
</organism>
<evidence type="ECO:0000313" key="8">
    <source>
        <dbReference type="EMBL" id="KAL2037557.1"/>
    </source>
</evidence>
<evidence type="ECO:0000313" key="9">
    <source>
        <dbReference type="Proteomes" id="UP001590950"/>
    </source>
</evidence>
<evidence type="ECO:0000256" key="2">
    <source>
        <dbReference type="ARBA" id="ARBA00022692"/>
    </source>
</evidence>
<dbReference type="PANTHER" id="PTHR33048">
    <property type="entry name" value="PTH11-LIKE INTEGRAL MEMBRANE PROTEIN (AFU_ORTHOLOGUE AFUA_5G11245)"/>
    <property type="match status" value="1"/>
</dbReference>
<dbReference type="Proteomes" id="UP001590950">
    <property type="component" value="Unassembled WGS sequence"/>
</dbReference>
<feature type="transmembrane region" description="Helical" evidence="6">
    <location>
        <begin position="266"/>
        <end position="285"/>
    </location>
</feature>
<comment type="caution">
    <text evidence="8">The sequence shown here is derived from an EMBL/GenBank/DDBJ whole genome shotgun (WGS) entry which is preliminary data.</text>
</comment>
<evidence type="ECO:0000256" key="5">
    <source>
        <dbReference type="ARBA" id="ARBA00038359"/>
    </source>
</evidence>
<dbReference type="Pfam" id="PF20684">
    <property type="entry name" value="Fung_rhodopsin"/>
    <property type="match status" value="1"/>
</dbReference>
<protein>
    <recommendedName>
        <fullName evidence="7">Rhodopsin domain-containing protein</fullName>
    </recommendedName>
</protein>
<keyword evidence="4 6" id="KW-0472">Membrane</keyword>
<keyword evidence="9" id="KW-1185">Reference proteome</keyword>